<evidence type="ECO:0000256" key="1">
    <source>
        <dbReference type="ARBA" id="ARBA00022670"/>
    </source>
</evidence>
<dbReference type="InterPro" id="IPR025724">
    <property type="entry name" value="GAG-pre-integrase_dom"/>
</dbReference>
<dbReference type="Gene3D" id="3.30.420.10">
    <property type="entry name" value="Ribonuclease H-like superfamily/Ribonuclease H"/>
    <property type="match status" value="1"/>
</dbReference>
<keyword evidence="6" id="KW-1185">Reference proteome</keyword>
<dbReference type="InterPro" id="IPR036397">
    <property type="entry name" value="RNaseH_sf"/>
</dbReference>
<dbReference type="InterPro" id="IPR054722">
    <property type="entry name" value="PolX-like_BBD"/>
</dbReference>
<evidence type="ECO:0000259" key="3">
    <source>
        <dbReference type="Pfam" id="PF13976"/>
    </source>
</evidence>
<feature type="domain" description="GAG-pre-integrase" evidence="3">
    <location>
        <begin position="250"/>
        <end position="312"/>
    </location>
</feature>
<sequence>MSVKDNLTLSELYAQLLSYEARLLQQISDEGCQFYSSANKATHGRGRGSFQGRGRGSGFPGRGTSSGRGTPPGRSSTDNSDAVMFQLCERTGHTVHDCWDRFKKNYVPPQQWVQIKQDHRRQQPLYFHLMVLPSYAVDTNWYMDSGATDHITSESEKLTTRQQYTVQDQIHAANGKGMDISHIGNTIIRTPKRDFSVNHILHAPTATKKLVSVHKFATNNHVFLEFIHPTFFCVKDLDTKHLLRGSCHDGLYPLPTPTSQVHHVTKPTLSRWHHRLGHPSSAIVTRVLKDNNLSVSSESCTSFCNACQQAKSHQLPYLRSSSVSSSPLQLIFFDVWGPAPQSVVSLHGYIWLRIDLMFFKSFLIFNNMLNGTFNKKILTVQTDWGGVYQKLHSLFQKIGIDHHVSCPHAHQQNGSAERKCGSHMSLGTP</sequence>
<dbReference type="PANTHER" id="PTHR42648:SF26">
    <property type="entry name" value="INTEGRASE CATALYTIC DOMAIN-CONTAINING PROTEIN"/>
    <property type="match status" value="1"/>
</dbReference>
<reference evidence="5 6" key="1">
    <citation type="submission" date="2024-02" db="EMBL/GenBank/DDBJ databases">
        <title>High-quality chromosome-scale genome assembly of Pensacola bahiagrass (Paspalum notatum Flugge var. saurae).</title>
        <authorList>
            <person name="Vega J.M."/>
            <person name="Podio M."/>
            <person name="Orjuela J."/>
            <person name="Siena L.A."/>
            <person name="Pessino S.C."/>
            <person name="Combes M.C."/>
            <person name="Mariac C."/>
            <person name="Albertini E."/>
            <person name="Pupilli F."/>
            <person name="Ortiz J.P.A."/>
            <person name="Leblanc O."/>
        </authorList>
    </citation>
    <scope>NUCLEOTIDE SEQUENCE [LARGE SCALE GENOMIC DNA]</scope>
    <source>
        <strain evidence="5">R1</strain>
        <tissue evidence="5">Leaf</tissue>
    </source>
</reference>
<feature type="compositionally biased region" description="Gly residues" evidence="2">
    <location>
        <begin position="47"/>
        <end position="66"/>
    </location>
</feature>
<feature type="region of interest" description="Disordered" evidence="2">
    <location>
        <begin position="41"/>
        <end position="79"/>
    </location>
</feature>
<evidence type="ECO:0008006" key="7">
    <source>
        <dbReference type="Google" id="ProtNLM"/>
    </source>
</evidence>
<organism evidence="5 6">
    <name type="scientific">Paspalum notatum var. saurae</name>
    <dbReference type="NCBI Taxonomy" id="547442"/>
    <lineage>
        <taxon>Eukaryota</taxon>
        <taxon>Viridiplantae</taxon>
        <taxon>Streptophyta</taxon>
        <taxon>Embryophyta</taxon>
        <taxon>Tracheophyta</taxon>
        <taxon>Spermatophyta</taxon>
        <taxon>Magnoliopsida</taxon>
        <taxon>Liliopsida</taxon>
        <taxon>Poales</taxon>
        <taxon>Poaceae</taxon>
        <taxon>PACMAD clade</taxon>
        <taxon>Panicoideae</taxon>
        <taxon>Andropogonodae</taxon>
        <taxon>Paspaleae</taxon>
        <taxon>Paspalinae</taxon>
        <taxon>Paspalum</taxon>
    </lineage>
</organism>
<protein>
    <recommendedName>
        <fullName evidence="7">GAG-pre-integrase domain-containing protein</fullName>
    </recommendedName>
</protein>
<evidence type="ECO:0000313" key="5">
    <source>
        <dbReference type="EMBL" id="WVZ94201.1"/>
    </source>
</evidence>
<feature type="region of interest" description="Disordered" evidence="2">
    <location>
        <begin position="409"/>
        <end position="429"/>
    </location>
</feature>
<name>A0AAQ3ULG4_PASNO</name>
<feature type="domain" description="Retrovirus-related Pol polyprotein from transposon TNT 1-94-like beta-barrel" evidence="4">
    <location>
        <begin position="141"/>
        <end position="219"/>
    </location>
</feature>
<keyword evidence="1" id="KW-0378">Hydrolase</keyword>
<dbReference type="AlphaFoldDB" id="A0AAQ3ULG4"/>
<dbReference type="GO" id="GO:0003676">
    <property type="term" value="F:nucleic acid binding"/>
    <property type="evidence" value="ECO:0007669"/>
    <property type="project" value="InterPro"/>
</dbReference>
<evidence type="ECO:0000259" key="4">
    <source>
        <dbReference type="Pfam" id="PF22936"/>
    </source>
</evidence>
<dbReference type="GO" id="GO:0008233">
    <property type="term" value="F:peptidase activity"/>
    <property type="evidence" value="ECO:0007669"/>
    <property type="project" value="UniProtKB-KW"/>
</dbReference>
<dbReference type="Pfam" id="PF22936">
    <property type="entry name" value="Pol_BBD"/>
    <property type="match status" value="1"/>
</dbReference>
<accession>A0AAQ3ULG4</accession>
<evidence type="ECO:0000313" key="6">
    <source>
        <dbReference type="Proteomes" id="UP001341281"/>
    </source>
</evidence>
<proteinExistence type="predicted"/>
<gene>
    <name evidence="5" type="ORF">U9M48_040122</name>
</gene>
<dbReference type="EMBL" id="CP144753">
    <property type="protein sequence ID" value="WVZ94201.1"/>
    <property type="molecule type" value="Genomic_DNA"/>
</dbReference>
<evidence type="ECO:0000256" key="2">
    <source>
        <dbReference type="SAM" id="MobiDB-lite"/>
    </source>
</evidence>
<dbReference type="SUPFAM" id="SSF53098">
    <property type="entry name" value="Ribonuclease H-like"/>
    <property type="match status" value="1"/>
</dbReference>
<keyword evidence="1" id="KW-0645">Protease</keyword>
<dbReference type="Proteomes" id="UP001341281">
    <property type="component" value="Chromosome 09"/>
</dbReference>
<dbReference type="Pfam" id="PF13976">
    <property type="entry name" value="gag_pre-integrs"/>
    <property type="match status" value="1"/>
</dbReference>
<dbReference type="InterPro" id="IPR039537">
    <property type="entry name" value="Retrotran_Ty1/copia-like"/>
</dbReference>
<feature type="compositionally biased region" description="Low complexity" evidence="2">
    <location>
        <begin position="67"/>
        <end position="77"/>
    </location>
</feature>
<dbReference type="PANTHER" id="PTHR42648">
    <property type="entry name" value="TRANSPOSASE, PUTATIVE-RELATED"/>
    <property type="match status" value="1"/>
</dbReference>
<dbReference type="GO" id="GO:0006508">
    <property type="term" value="P:proteolysis"/>
    <property type="evidence" value="ECO:0007669"/>
    <property type="project" value="UniProtKB-KW"/>
</dbReference>
<dbReference type="InterPro" id="IPR012337">
    <property type="entry name" value="RNaseH-like_sf"/>
</dbReference>